<keyword evidence="3" id="KW-1185">Reference proteome</keyword>
<dbReference type="InterPro" id="IPR029526">
    <property type="entry name" value="PGBD"/>
</dbReference>
<feature type="domain" description="PiggyBac transposable element-derived protein" evidence="1">
    <location>
        <begin position="24"/>
        <end position="72"/>
    </location>
</feature>
<dbReference type="Pfam" id="PF13843">
    <property type="entry name" value="DDE_Tnp_1_7"/>
    <property type="match status" value="1"/>
</dbReference>
<evidence type="ECO:0000313" key="3">
    <source>
        <dbReference type="Proteomes" id="UP001153954"/>
    </source>
</evidence>
<evidence type="ECO:0000313" key="2">
    <source>
        <dbReference type="EMBL" id="CAH2107542.1"/>
    </source>
</evidence>
<name>A0AAU9VBJ1_EUPED</name>
<organism evidence="2 3">
    <name type="scientific">Euphydryas editha</name>
    <name type="common">Edith's checkerspot</name>
    <dbReference type="NCBI Taxonomy" id="104508"/>
    <lineage>
        <taxon>Eukaryota</taxon>
        <taxon>Metazoa</taxon>
        <taxon>Ecdysozoa</taxon>
        <taxon>Arthropoda</taxon>
        <taxon>Hexapoda</taxon>
        <taxon>Insecta</taxon>
        <taxon>Pterygota</taxon>
        <taxon>Neoptera</taxon>
        <taxon>Endopterygota</taxon>
        <taxon>Lepidoptera</taxon>
        <taxon>Glossata</taxon>
        <taxon>Ditrysia</taxon>
        <taxon>Papilionoidea</taxon>
        <taxon>Nymphalidae</taxon>
        <taxon>Nymphalinae</taxon>
        <taxon>Euphydryas</taxon>
    </lineage>
</organism>
<dbReference type="AlphaFoldDB" id="A0AAU9VBJ1"/>
<dbReference type="Proteomes" id="UP001153954">
    <property type="component" value="Unassembled WGS sequence"/>
</dbReference>
<gene>
    <name evidence="2" type="ORF">EEDITHA_LOCUS21565</name>
</gene>
<accession>A0AAU9VBJ1</accession>
<proteinExistence type="predicted"/>
<comment type="caution">
    <text evidence="2">The sequence shown here is derived from an EMBL/GenBank/DDBJ whole genome shotgun (WGS) entry which is preliminary data.</text>
</comment>
<evidence type="ECO:0000259" key="1">
    <source>
        <dbReference type="Pfam" id="PF13843"/>
    </source>
</evidence>
<sequence>MRAILDSFWISRQSNDVFLRMTMHSDMSVGDDAKKKPDIISYYNKYKTGVDTMDHMLRRYTSQRRYSRWPMAMPIKRRRKTRKSCSEYERPVCDEHTAHVVKCIECNK</sequence>
<protein>
    <recommendedName>
        <fullName evidence="1">PiggyBac transposable element-derived protein domain-containing protein</fullName>
    </recommendedName>
</protein>
<dbReference type="EMBL" id="CAKOGL010000030">
    <property type="protein sequence ID" value="CAH2107542.1"/>
    <property type="molecule type" value="Genomic_DNA"/>
</dbReference>
<reference evidence="2" key="1">
    <citation type="submission" date="2022-03" db="EMBL/GenBank/DDBJ databases">
        <authorList>
            <person name="Tunstrom K."/>
        </authorList>
    </citation>
    <scope>NUCLEOTIDE SEQUENCE</scope>
</reference>